<evidence type="ECO:0000313" key="2">
    <source>
        <dbReference type="Proteomes" id="UP000245124"/>
    </source>
</evidence>
<dbReference type="EMBL" id="BDUD01000001">
    <property type="protein sequence ID" value="GBG21054.1"/>
    <property type="molecule type" value="Genomic_DNA"/>
</dbReference>
<accession>A0A2R5FZJ1</accession>
<dbReference type="OrthoDB" id="486649at2"/>
<proteinExistence type="predicted"/>
<dbReference type="Proteomes" id="UP000245124">
    <property type="component" value="Unassembled WGS sequence"/>
</dbReference>
<sequence>MALPVLHKAIFGAGASDFYYILTSDAYEGIKAQTGLEKVADPKGNEEVLPVKELLRTGILWRIGIRYKNSDGKMKSGKLLVVKGKVAGLFGDNAADQLEDKTYKLAGVDKGKIERISGIRKATFH</sequence>
<protein>
    <submittedName>
        <fullName evidence="1">Uncharacterized protein</fullName>
    </submittedName>
</protein>
<comment type="caution">
    <text evidence="1">The sequence shown here is derived from an EMBL/GenBank/DDBJ whole genome shotgun (WGS) entry which is preliminary data.</text>
</comment>
<reference evidence="1 2" key="1">
    <citation type="submission" date="2017-06" db="EMBL/GenBank/DDBJ databases">
        <title>Genome sequencing of cyanobaciteial culture collection at National Institute for Environmental Studies (NIES).</title>
        <authorList>
            <person name="Hirose Y."/>
            <person name="Shimura Y."/>
            <person name="Fujisawa T."/>
            <person name="Nakamura Y."/>
            <person name="Kawachi M."/>
        </authorList>
    </citation>
    <scope>NUCLEOTIDE SEQUENCE [LARGE SCALE GENOMIC DNA]</scope>
    <source>
        <strain evidence="1 2">NIES-4072</strain>
    </source>
</reference>
<gene>
    <name evidence="1" type="ORF">NIES4072_47360</name>
</gene>
<name>A0A2R5FZJ1_NOSCO</name>
<organism evidence="1 2">
    <name type="scientific">Nostoc commune NIES-4072</name>
    <dbReference type="NCBI Taxonomy" id="2005467"/>
    <lineage>
        <taxon>Bacteria</taxon>
        <taxon>Bacillati</taxon>
        <taxon>Cyanobacteriota</taxon>
        <taxon>Cyanophyceae</taxon>
        <taxon>Nostocales</taxon>
        <taxon>Nostocaceae</taxon>
        <taxon>Nostoc</taxon>
    </lineage>
</organism>
<evidence type="ECO:0000313" key="1">
    <source>
        <dbReference type="EMBL" id="GBG21054.1"/>
    </source>
</evidence>
<dbReference type="RefSeq" id="WP_109011029.1">
    <property type="nucleotide sequence ID" value="NZ_BDUD01000001.1"/>
</dbReference>
<dbReference type="AlphaFoldDB" id="A0A2R5FZJ1"/>
<keyword evidence="2" id="KW-1185">Reference proteome</keyword>